<dbReference type="Proteomes" id="UP000182945">
    <property type="component" value="Chromosome"/>
</dbReference>
<organism evidence="1 2">
    <name type="scientific">Virgibacillus halodenitrificans</name>
    <name type="common">Bacillus halodenitrificans</name>
    <dbReference type="NCBI Taxonomy" id="1482"/>
    <lineage>
        <taxon>Bacteria</taxon>
        <taxon>Bacillati</taxon>
        <taxon>Bacillota</taxon>
        <taxon>Bacilli</taxon>
        <taxon>Bacillales</taxon>
        <taxon>Bacillaceae</taxon>
        <taxon>Virgibacillus</taxon>
    </lineage>
</organism>
<evidence type="ECO:0008006" key="3">
    <source>
        <dbReference type="Google" id="ProtNLM"/>
    </source>
</evidence>
<dbReference type="RefSeq" id="WP_071648639.1">
    <property type="nucleotide sequence ID" value="NZ_CP017962.1"/>
</dbReference>
<protein>
    <recommendedName>
        <fullName evidence="3">DUF1788 domain-containing protein</fullName>
    </recommendedName>
</protein>
<dbReference type="KEGG" id="vhl:BME96_06150"/>
<dbReference type="Pfam" id="PF08747">
    <property type="entry name" value="BrxB"/>
    <property type="match status" value="1"/>
</dbReference>
<gene>
    <name evidence="1" type="ORF">BME96_06150</name>
</gene>
<dbReference type="AlphaFoldDB" id="A0AAC9IZ39"/>
<dbReference type="GeneID" id="71513963"/>
<dbReference type="InterPro" id="IPR014858">
    <property type="entry name" value="BrxB"/>
</dbReference>
<evidence type="ECO:0000313" key="2">
    <source>
        <dbReference type="Proteomes" id="UP000182945"/>
    </source>
</evidence>
<dbReference type="EMBL" id="CP017962">
    <property type="protein sequence ID" value="APC47778.1"/>
    <property type="molecule type" value="Genomic_DNA"/>
</dbReference>
<sequence length="181" mass="21164">MLSEKINQIKNMLLNDQIAWSRQSGVPFMLVAISPSEQLYLKPKLEEIEQEGKTQGYKVEVVNLEKLLYKLLLKDENGDLTELYEFEKEDYPEFMKELQNTMLNLLYEWILERTEKLGEKGRMLFTRVGCTAPHFRLIQLLSKLENKVSIPLCFFVPGTVNSRKFIMLDDVDISGSRAFYL</sequence>
<evidence type="ECO:0000313" key="1">
    <source>
        <dbReference type="EMBL" id="APC47778.1"/>
    </source>
</evidence>
<proteinExistence type="predicted"/>
<reference evidence="1 2" key="1">
    <citation type="submission" date="2016-11" db="EMBL/GenBank/DDBJ databases">
        <title>Complete genome sequencing of Virgibacillus halodenitrificans PDB-F2.</title>
        <authorList>
            <person name="Sun Z."/>
            <person name="Zhou Y."/>
            <person name="Li H."/>
        </authorList>
    </citation>
    <scope>NUCLEOTIDE SEQUENCE [LARGE SCALE GENOMIC DNA]</scope>
    <source>
        <strain evidence="1 2">PDB-F2</strain>
    </source>
</reference>
<accession>A0AAC9IZ39</accession>
<name>A0AAC9IZ39_VIRHA</name>